<gene>
    <name evidence="2" type="ORF">PR048_011277</name>
</gene>
<sequence>MESMVDDLPSITLPASSSPRGSEEWHIAARHSLSVSVPDITKSLNVHLPLSTRPTRVFQKWSSLVNLHYTYRVNRSTASKIVHKVCKAILNTMKEECLPLPTEEMWLNIADHTVILLHTTVRRINTRVHCSIATHVLPLHVIPGVYIDAVHWQSGARRYLPMSLISSLMCIVPLTNEVPLAPCPADDWLSPINHNVLTFPSPTFSPMLILSMHSTHHCSPLYVHIGHPGIVEGQICIAEIASIIDDGSGLYQMRLLATINDLIEILIPSPWTNLTLSAPENSQENPLKQQNDEQP</sequence>
<dbReference type="EMBL" id="JARBHB010000004">
    <property type="protein sequence ID" value="KAJ8885081.1"/>
    <property type="molecule type" value="Genomic_DNA"/>
</dbReference>
<feature type="region of interest" description="Disordered" evidence="1">
    <location>
        <begin position="1"/>
        <end position="20"/>
    </location>
</feature>
<dbReference type="Proteomes" id="UP001159363">
    <property type="component" value="Chromosome X"/>
</dbReference>
<organism evidence="2 3">
    <name type="scientific">Dryococelus australis</name>
    <dbReference type="NCBI Taxonomy" id="614101"/>
    <lineage>
        <taxon>Eukaryota</taxon>
        <taxon>Metazoa</taxon>
        <taxon>Ecdysozoa</taxon>
        <taxon>Arthropoda</taxon>
        <taxon>Hexapoda</taxon>
        <taxon>Insecta</taxon>
        <taxon>Pterygota</taxon>
        <taxon>Neoptera</taxon>
        <taxon>Polyneoptera</taxon>
        <taxon>Phasmatodea</taxon>
        <taxon>Verophasmatodea</taxon>
        <taxon>Anareolatae</taxon>
        <taxon>Phasmatidae</taxon>
        <taxon>Eurycanthinae</taxon>
        <taxon>Dryococelus</taxon>
    </lineage>
</organism>
<protein>
    <submittedName>
        <fullName evidence="2">Uncharacterized protein</fullName>
    </submittedName>
</protein>
<evidence type="ECO:0000313" key="2">
    <source>
        <dbReference type="EMBL" id="KAJ8885081.1"/>
    </source>
</evidence>
<keyword evidence="3" id="KW-1185">Reference proteome</keyword>
<evidence type="ECO:0000256" key="1">
    <source>
        <dbReference type="SAM" id="MobiDB-lite"/>
    </source>
</evidence>
<comment type="caution">
    <text evidence="2">The sequence shown here is derived from an EMBL/GenBank/DDBJ whole genome shotgun (WGS) entry which is preliminary data.</text>
</comment>
<proteinExistence type="predicted"/>
<reference evidence="2 3" key="1">
    <citation type="submission" date="2023-02" db="EMBL/GenBank/DDBJ databases">
        <title>LHISI_Scaffold_Assembly.</title>
        <authorList>
            <person name="Stuart O.P."/>
            <person name="Cleave R."/>
            <person name="Magrath M.J.L."/>
            <person name="Mikheyev A.S."/>
        </authorList>
    </citation>
    <scope>NUCLEOTIDE SEQUENCE [LARGE SCALE GENOMIC DNA]</scope>
    <source>
        <strain evidence="2">Daus_M_001</strain>
        <tissue evidence="2">Leg muscle</tissue>
    </source>
</reference>
<accession>A0ABQ9HLW1</accession>
<name>A0ABQ9HLW1_9NEOP</name>
<evidence type="ECO:0000313" key="3">
    <source>
        <dbReference type="Proteomes" id="UP001159363"/>
    </source>
</evidence>